<dbReference type="SUPFAM" id="SSF53756">
    <property type="entry name" value="UDP-Glycosyltransferase/glycogen phosphorylase"/>
    <property type="match status" value="1"/>
</dbReference>
<dbReference type="Pfam" id="PF00534">
    <property type="entry name" value="Glycos_transf_1"/>
    <property type="match status" value="1"/>
</dbReference>
<dbReference type="EMBL" id="CP050549">
    <property type="protein sequence ID" value="QND41885.1"/>
    <property type="molecule type" value="Genomic_DNA"/>
</dbReference>
<protein>
    <submittedName>
        <fullName evidence="4">Glycosyltransferase</fullName>
    </submittedName>
</protein>
<name>A0A7G6RI03_RHILV</name>
<dbReference type="InterPro" id="IPR001296">
    <property type="entry name" value="Glyco_trans_1"/>
</dbReference>
<evidence type="ECO:0000313" key="5">
    <source>
        <dbReference type="Proteomes" id="UP000515518"/>
    </source>
</evidence>
<dbReference type="Pfam" id="PF13439">
    <property type="entry name" value="Glyco_transf_4"/>
    <property type="match status" value="1"/>
</dbReference>
<dbReference type="Gene3D" id="3.40.50.2000">
    <property type="entry name" value="Glycogen Phosphorylase B"/>
    <property type="match status" value="2"/>
</dbReference>
<evidence type="ECO:0000259" key="3">
    <source>
        <dbReference type="Pfam" id="PF13439"/>
    </source>
</evidence>
<dbReference type="PANTHER" id="PTHR43685:SF2">
    <property type="entry name" value="GLYCOSYLTRANSFERASE 2-LIKE DOMAIN-CONTAINING PROTEIN"/>
    <property type="match status" value="1"/>
</dbReference>
<accession>A0A7G6RI03</accession>
<dbReference type="PANTHER" id="PTHR43685">
    <property type="entry name" value="GLYCOSYLTRANSFERASE"/>
    <property type="match status" value="1"/>
</dbReference>
<evidence type="ECO:0000259" key="2">
    <source>
        <dbReference type="Pfam" id="PF00535"/>
    </source>
</evidence>
<gene>
    <name evidence="4" type="ORF">HB770_04470</name>
</gene>
<dbReference type="CDD" id="cd03811">
    <property type="entry name" value="GT4_GT28_WabH-like"/>
    <property type="match status" value="1"/>
</dbReference>
<proteinExistence type="predicted"/>
<dbReference type="SUPFAM" id="SSF53448">
    <property type="entry name" value="Nucleotide-diphospho-sugar transferases"/>
    <property type="match status" value="1"/>
</dbReference>
<dbReference type="InterPro" id="IPR028098">
    <property type="entry name" value="Glyco_trans_4-like_N"/>
</dbReference>
<keyword evidence="4" id="KW-0808">Transferase</keyword>
<evidence type="ECO:0000259" key="1">
    <source>
        <dbReference type="Pfam" id="PF00534"/>
    </source>
</evidence>
<reference evidence="5" key="1">
    <citation type="journal article" date="2020" name="Mol. Plant Microbe">
        <title>Rhizobial microsymbionts of the narrowly endemic Oxytropis species growing in Kamchatka are characterized by significant genetic diversity and possess a set of genes that are associated with T3SS and T6SS secretion systems and can affect the development of symbiosis.</title>
        <authorList>
            <person name="Safronova V."/>
            <person name="Guro P."/>
            <person name="Sazanova A."/>
            <person name="Kuznetsova I."/>
            <person name="Belimov A."/>
            <person name="Yakubov V."/>
            <person name="Chirak E."/>
            <person name="Afonin A."/>
            <person name="Gogolev Y."/>
            <person name="Andronov E."/>
            <person name="Tikhonovich I."/>
        </authorList>
    </citation>
    <scope>NUCLEOTIDE SEQUENCE [LARGE SCALE GENOMIC DNA]</scope>
    <source>
        <strain evidence="5">RCAM0610</strain>
    </source>
</reference>
<organism evidence="4 5">
    <name type="scientific">Rhizobium leguminosarum bv. viciae</name>
    <dbReference type="NCBI Taxonomy" id="387"/>
    <lineage>
        <taxon>Bacteria</taxon>
        <taxon>Pseudomonadati</taxon>
        <taxon>Pseudomonadota</taxon>
        <taxon>Alphaproteobacteria</taxon>
        <taxon>Hyphomicrobiales</taxon>
        <taxon>Rhizobiaceae</taxon>
        <taxon>Rhizobium/Agrobacterium group</taxon>
        <taxon>Rhizobium</taxon>
    </lineage>
</organism>
<dbReference type="Gene3D" id="3.90.550.10">
    <property type="entry name" value="Spore Coat Polysaccharide Biosynthesis Protein SpsA, Chain A"/>
    <property type="match status" value="1"/>
</dbReference>
<dbReference type="Proteomes" id="UP000515518">
    <property type="component" value="Chromosome"/>
</dbReference>
<dbReference type="InterPro" id="IPR001173">
    <property type="entry name" value="Glyco_trans_2-like"/>
</dbReference>
<dbReference type="Pfam" id="PF00535">
    <property type="entry name" value="Glycos_transf_2"/>
    <property type="match status" value="1"/>
</dbReference>
<feature type="domain" description="Glycosyl transferase family 1" evidence="1">
    <location>
        <begin position="793"/>
        <end position="946"/>
    </location>
</feature>
<evidence type="ECO:0000313" key="4">
    <source>
        <dbReference type="EMBL" id="QND41885.1"/>
    </source>
</evidence>
<sequence length="976" mass="109739">MNNQDEKMRTTPFATIVIPTFNQDSYLRQALDSLLAQTDSDWEAIIVNDGSTDNTRRIADDYAARDSRFRCIHKSNGGVASALNAGLEHARGDWIHWLSSDDLFEPHKLAVNRQWIEQNPDSNFFFSYFTLLREPTGERERRELWGPLPAAENQLLTLFYRNYINGISICIRGAAWREIGFFDESLRYAQDYDLWLRLLQKHRGVFIPEWTVVSRNHTAQGSETFPDACYYDTAKAALRFINEHSFPELVPFADLRHHETAKKAIACALDVATDPSSFLYCLGPHTALLSRILEWVFSDACIHPDLKATVKNRIDAMSFAESNDDWTWMWRQLAIATNEELPVFRHNPQPHLALAMREWRSKQISDHAKQNTLRDYLSRFDGIADERFLPSSSSNSRIVFLVNVETEDAAAWLDAAGRLGKRGFRPLILFESGAGDLPTFDTLDWFNIVRIAAFDSHSLPRLGDVELLVTERSAPEAAWVSTLSSLILEAGLCAGDIESRVLSAFERRQPRRPIIFLERVTWGGGAERVVYDIIRHLNRKFYQPSVWTMFPDHTTPPALPDDVEILNLHESALRDWAPTGETVTPPTRFHRIYHRVVPLRLRGRLQLGRVITSLKQRLRGLARAALRPRLISVGSVTTHNRMTSPAELDFVASMLHHNPSAAGLARAVTGLGDGALVVSVMEEAAVAAWLAQAEAPFPYIASLHTVESACLPDNYPSPGRLKAERWLFSAACNRATAVTMPTNGCMTDLAVNFLVSSSKIRKIPNPVDCSKVRWLSFQQDPAVQRWKAASPVFRLVHVGRLDPQKNHNLLLLACRELKSRGRAFSLAIVGDGHARRDIENTVREYKLENEVILVGEQKNPFPWIAAADSLLLTSRFEAFALVLLEAMVCETPVISVDCPVGPAEVLNNGEFGLLVSPNDPVAMADAVERLIQDPQLALRLKKAGHERAKLFDVKSILPLWEALIDETPAIPEAIDS</sequence>
<feature type="domain" description="Glycosyltransferase 2-like" evidence="2">
    <location>
        <begin position="15"/>
        <end position="142"/>
    </location>
</feature>
<feature type="domain" description="Glycosyltransferase subfamily 4-like N-terminal" evidence="3">
    <location>
        <begin position="684"/>
        <end position="770"/>
    </location>
</feature>
<dbReference type="GO" id="GO:0016757">
    <property type="term" value="F:glycosyltransferase activity"/>
    <property type="evidence" value="ECO:0007669"/>
    <property type="project" value="InterPro"/>
</dbReference>
<dbReference type="InterPro" id="IPR029044">
    <property type="entry name" value="Nucleotide-diphossugar_trans"/>
</dbReference>
<dbReference type="InterPro" id="IPR050834">
    <property type="entry name" value="Glycosyltransf_2"/>
</dbReference>
<dbReference type="AlphaFoldDB" id="A0A7G6RI03"/>